<evidence type="ECO:0000259" key="6">
    <source>
        <dbReference type="Pfam" id="PF04542"/>
    </source>
</evidence>
<sequence>MQTIKRYLIKIGASPLDAEDIVQESVYKFLLYVDSVEPDKAYSWLFRVALNKYYDLCRKQKRHVTVTVDEQLLVDLQPTPEKLLNEKERQLQFNTILNEMKPLYKHLILLKYELDLSYQEICKVLDMKQGTLKSHLFRARNQFKALYEKGVKQDEG</sequence>
<comment type="caution">
    <text evidence="8">The sequence shown here is derived from an EMBL/GenBank/DDBJ whole genome shotgun (WGS) entry which is preliminary data.</text>
</comment>
<gene>
    <name evidence="8" type="ORF">GH741_16045</name>
</gene>
<dbReference type="PANTHER" id="PTHR43133:SF8">
    <property type="entry name" value="RNA POLYMERASE SIGMA FACTOR HI_1459-RELATED"/>
    <property type="match status" value="1"/>
</dbReference>
<evidence type="ECO:0000313" key="8">
    <source>
        <dbReference type="EMBL" id="MRH44154.1"/>
    </source>
</evidence>
<dbReference type="EMBL" id="WJNG01000014">
    <property type="protein sequence ID" value="MRH44154.1"/>
    <property type="molecule type" value="Genomic_DNA"/>
</dbReference>
<reference evidence="8" key="1">
    <citation type="submission" date="2019-11" db="EMBL/GenBank/DDBJ databases">
        <authorList>
            <person name="Li J."/>
        </authorList>
    </citation>
    <scope>NUCLEOTIDE SEQUENCE</scope>
    <source>
        <strain evidence="8">B6B</strain>
    </source>
</reference>
<keyword evidence="2" id="KW-0805">Transcription regulation</keyword>
<evidence type="ECO:0000259" key="7">
    <source>
        <dbReference type="Pfam" id="PF08281"/>
    </source>
</evidence>
<dbReference type="Proteomes" id="UP000799092">
    <property type="component" value="Unassembled WGS sequence"/>
</dbReference>
<comment type="similarity">
    <text evidence="1">Belongs to the sigma-70 factor family. ECF subfamily.</text>
</comment>
<dbReference type="SUPFAM" id="SSF88659">
    <property type="entry name" value="Sigma3 and sigma4 domains of RNA polymerase sigma factors"/>
    <property type="match status" value="1"/>
</dbReference>
<dbReference type="InterPro" id="IPR013249">
    <property type="entry name" value="RNA_pol_sigma70_r4_t2"/>
</dbReference>
<dbReference type="NCBIfam" id="TIGR02937">
    <property type="entry name" value="sigma70-ECF"/>
    <property type="match status" value="1"/>
</dbReference>
<evidence type="ECO:0000313" key="9">
    <source>
        <dbReference type="Proteomes" id="UP000799092"/>
    </source>
</evidence>
<dbReference type="Pfam" id="PF08281">
    <property type="entry name" value="Sigma70_r4_2"/>
    <property type="match status" value="1"/>
</dbReference>
<dbReference type="GO" id="GO:0016987">
    <property type="term" value="F:sigma factor activity"/>
    <property type="evidence" value="ECO:0007669"/>
    <property type="project" value="UniProtKB-KW"/>
</dbReference>
<accession>A0A6A8DEY2</accession>
<evidence type="ECO:0000256" key="3">
    <source>
        <dbReference type="ARBA" id="ARBA00023082"/>
    </source>
</evidence>
<feature type="domain" description="RNA polymerase sigma factor 70 region 4 type 2" evidence="7">
    <location>
        <begin position="92"/>
        <end position="141"/>
    </location>
</feature>
<dbReference type="AlphaFoldDB" id="A0A6A8DEY2"/>
<keyword evidence="9" id="KW-1185">Reference proteome</keyword>
<dbReference type="Gene3D" id="1.10.10.10">
    <property type="entry name" value="Winged helix-like DNA-binding domain superfamily/Winged helix DNA-binding domain"/>
    <property type="match status" value="1"/>
</dbReference>
<protein>
    <submittedName>
        <fullName evidence="8">Sigma-70 family RNA polymerase sigma factor</fullName>
    </submittedName>
</protein>
<dbReference type="GO" id="GO:0006352">
    <property type="term" value="P:DNA-templated transcription initiation"/>
    <property type="evidence" value="ECO:0007669"/>
    <property type="project" value="InterPro"/>
</dbReference>
<dbReference type="InterPro" id="IPR036388">
    <property type="entry name" value="WH-like_DNA-bd_sf"/>
</dbReference>
<proteinExistence type="inferred from homology"/>
<evidence type="ECO:0000256" key="4">
    <source>
        <dbReference type="ARBA" id="ARBA00023125"/>
    </source>
</evidence>
<dbReference type="Gene3D" id="1.10.1740.10">
    <property type="match status" value="1"/>
</dbReference>
<dbReference type="InterPro" id="IPR007627">
    <property type="entry name" value="RNA_pol_sigma70_r2"/>
</dbReference>
<dbReference type="InterPro" id="IPR014284">
    <property type="entry name" value="RNA_pol_sigma-70_dom"/>
</dbReference>
<keyword evidence="3" id="KW-0731">Sigma factor</keyword>
<evidence type="ECO:0000256" key="1">
    <source>
        <dbReference type="ARBA" id="ARBA00010641"/>
    </source>
</evidence>
<dbReference type="OrthoDB" id="9784984at2"/>
<dbReference type="InterPro" id="IPR039425">
    <property type="entry name" value="RNA_pol_sigma-70-like"/>
</dbReference>
<name>A0A6A8DEY2_9BACI</name>
<dbReference type="InterPro" id="IPR013325">
    <property type="entry name" value="RNA_pol_sigma_r2"/>
</dbReference>
<dbReference type="GO" id="GO:0003677">
    <property type="term" value="F:DNA binding"/>
    <property type="evidence" value="ECO:0007669"/>
    <property type="project" value="UniProtKB-KW"/>
</dbReference>
<evidence type="ECO:0000256" key="2">
    <source>
        <dbReference type="ARBA" id="ARBA00023015"/>
    </source>
</evidence>
<dbReference type="SUPFAM" id="SSF88946">
    <property type="entry name" value="Sigma2 domain of RNA polymerase sigma factors"/>
    <property type="match status" value="1"/>
</dbReference>
<dbReference type="PANTHER" id="PTHR43133">
    <property type="entry name" value="RNA POLYMERASE ECF-TYPE SIGMA FACTO"/>
    <property type="match status" value="1"/>
</dbReference>
<dbReference type="Pfam" id="PF04542">
    <property type="entry name" value="Sigma70_r2"/>
    <property type="match status" value="1"/>
</dbReference>
<organism evidence="8 9">
    <name type="scientific">Aquibacillus halophilus</name>
    <dbReference type="NCBI Taxonomy" id="930132"/>
    <lineage>
        <taxon>Bacteria</taxon>
        <taxon>Bacillati</taxon>
        <taxon>Bacillota</taxon>
        <taxon>Bacilli</taxon>
        <taxon>Bacillales</taxon>
        <taxon>Bacillaceae</taxon>
        <taxon>Aquibacillus</taxon>
    </lineage>
</organism>
<feature type="domain" description="RNA polymerase sigma-70 region 2" evidence="6">
    <location>
        <begin position="3"/>
        <end position="62"/>
    </location>
</feature>
<evidence type="ECO:0000256" key="5">
    <source>
        <dbReference type="ARBA" id="ARBA00023163"/>
    </source>
</evidence>
<keyword evidence="4" id="KW-0238">DNA-binding</keyword>
<keyword evidence="5" id="KW-0804">Transcription</keyword>
<dbReference type="InterPro" id="IPR013324">
    <property type="entry name" value="RNA_pol_sigma_r3/r4-like"/>
</dbReference>